<keyword evidence="4" id="KW-0819">tRNA processing</keyword>
<protein>
    <recommendedName>
        <fullName evidence="3">Protein archease</fullName>
    </recommendedName>
</protein>
<gene>
    <name evidence="8" type="ORF">CVLEPA_LOCUS5581</name>
</gene>
<proteinExistence type="inferred from homology"/>
<reference evidence="8 9" key="1">
    <citation type="submission" date="2024-02" db="EMBL/GenBank/DDBJ databases">
        <authorList>
            <person name="Daric V."/>
            <person name="Darras S."/>
        </authorList>
    </citation>
    <scope>NUCLEOTIDE SEQUENCE [LARGE SCALE GENOMIC DNA]</scope>
</reference>
<feature type="domain" description="Archease" evidence="7">
    <location>
        <begin position="20"/>
        <end position="158"/>
    </location>
</feature>
<evidence type="ECO:0000313" key="8">
    <source>
        <dbReference type="EMBL" id="CAK8676084.1"/>
    </source>
</evidence>
<dbReference type="PANTHER" id="PTHR12682">
    <property type="entry name" value="ARCHEASE"/>
    <property type="match status" value="1"/>
</dbReference>
<dbReference type="Pfam" id="PF01951">
    <property type="entry name" value="Archease"/>
    <property type="match status" value="1"/>
</dbReference>
<evidence type="ECO:0000313" key="9">
    <source>
        <dbReference type="Proteomes" id="UP001642483"/>
    </source>
</evidence>
<comment type="caution">
    <text evidence="8">The sequence shown here is derived from an EMBL/GenBank/DDBJ whole genome shotgun (WGS) entry which is preliminary data.</text>
</comment>
<evidence type="ECO:0000256" key="1">
    <source>
        <dbReference type="ARBA" id="ARBA00007963"/>
    </source>
</evidence>
<evidence type="ECO:0000256" key="2">
    <source>
        <dbReference type="ARBA" id="ARBA00011392"/>
    </source>
</evidence>
<comment type="similarity">
    <text evidence="1">Belongs to the archease family.</text>
</comment>
<dbReference type="InterPro" id="IPR023572">
    <property type="entry name" value="Archease_dom"/>
</dbReference>
<dbReference type="EMBL" id="CAWYQH010000024">
    <property type="protein sequence ID" value="CAK8676084.1"/>
    <property type="molecule type" value="Genomic_DNA"/>
</dbReference>
<dbReference type="InterPro" id="IPR036820">
    <property type="entry name" value="Archease_dom_sf"/>
</dbReference>
<dbReference type="PANTHER" id="PTHR12682:SF11">
    <property type="entry name" value="PROTEIN ARCHEASE"/>
    <property type="match status" value="1"/>
</dbReference>
<evidence type="ECO:0000256" key="5">
    <source>
        <dbReference type="ARBA" id="ARBA00022723"/>
    </source>
</evidence>
<keyword evidence="9" id="KW-1185">Reference proteome</keyword>
<name>A0ABP0FCC8_CLALP</name>
<keyword evidence="6" id="KW-0106">Calcium</keyword>
<evidence type="ECO:0000256" key="3">
    <source>
        <dbReference type="ARBA" id="ARBA00022263"/>
    </source>
</evidence>
<comment type="subunit">
    <text evidence="2">Component of the tRNA-splicing ligase complex.</text>
</comment>
<evidence type="ECO:0000256" key="6">
    <source>
        <dbReference type="ARBA" id="ARBA00022837"/>
    </source>
</evidence>
<accession>A0ABP0FCC8</accession>
<keyword evidence="5" id="KW-0479">Metal-binding</keyword>
<evidence type="ECO:0000256" key="4">
    <source>
        <dbReference type="ARBA" id="ARBA00022694"/>
    </source>
</evidence>
<dbReference type="Gene3D" id="3.55.10.10">
    <property type="entry name" value="Archease domain"/>
    <property type="match status" value="1"/>
</dbReference>
<dbReference type="SUPFAM" id="SSF69819">
    <property type="entry name" value="MTH1598-like"/>
    <property type="match status" value="1"/>
</dbReference>
<evidence type="ECO:0000259" key="7">
    <source>
        <dbReference type="Pfam" id="PF01951"/>
    </source>
</evidence>
<dbReference type="InterPro" id="IPR002804">
    <property type="entry name" value="Archease"/>
</dbReference>
<sequence length="158" mass="18339">MESLESEGKAGEYYDVVKKFEYLDHTADVQIHSWGDTIEEAFEHAVMGMFNYMTEIDGVLPKKTMEVSAEGTDYESLLFHLMDEFLFLSCTDDYFMAREIKITEFNREKWTMKALGYGEDFDRERHGGKGTEVKAITYSAMQVYDKTPKSEIFVIIDI</sequence>
<dbReference type="Proteomes" id="UP001642483">
    <property type="component" value="Unassembled WGS sequence"/>
</dbReference>
<organism evidence="8 9">
    <name type="scientific">Clavelina lepadiformis</name>
    <name type="common">Light-bulb sea squirt</name>
    <name type="synonym">Ascidia lepadiformis</name>
    <dbReference type="NCBI Taxonomy" id="159417"/>
    <lineage>
        <taxon>Eukaryota</taxon>
        <taxon>Metazoa</taxon>
        <taxon>Chordata</taxon>
        <taxon>Tunicata</taxon>
        <taxon>Ascidiacea</taxon>
        <taxon>Aplousobranchia</taxon>
        <taxon>Clavelinidae</taxon>
        <taxon>Clavelina</taxon>
    </lineage>
</organism>